<keyword evidence="3 9" id="KW-0808">Transferase</keyword>
<evidence type="ECO:0000313" key="9">
    <source>
        <dbReference type="EMBL" id="BAO45427.1"/>
    </source>
</evidence>
<sequence length="466" mass="52536">MRLSSSSTTGIMLPLIIIEAIIFGGSVYVAVAVRFMGASHQEIAASIGWILPEALAFASIMLPSMAAMGLYQTHSREEPIGMFARVLAAFTLGSILSIVLFYIFPQLYLGRGVFALTLLFSLLAIGTIRPLFFQFLDERSPGMRLLILGAGEKAQSIPTRMRRRTDRRGIQIVGFLPAAREEIQINESLLLSSTGHLLDLVKEKEIDEIVIAQDEMRANLNMEELLECKLAGVDIIDLPTLFERQTGQVNLRLLTPSWLIFSKRFRLDPLSQMLKRTFDILMAVIICLLTLPIMLIAALAIWVESGFKGPILFRQERVGENGETFPVLKFRSMKTDAEADGKARWATENDDRITRVGRFIRKVRIDELPQCWNVLKGEMSFVGPRPERPEFVEQLKQSIPYYDVRHAVKPGLTGWAQLCYPYGASEKDAAEKLKFDLYYVKHQSLRFDMIILLSTVEVVLFGKGAR</sequence>
<dbReference type="InterPro" id="IPR017464">
    <property type="entry name" value="Sugar_tfrase_EpsB_2"/>
</dbReference>
<comment type="similarity">
    <text evidence="2">Belongs to the bacterial sugar transferase family.</text>
</comment>
<evidence type="ECO:0000256" key="5">
    <source>
        <dbReference type="ARBA" id="ARBA00022989"/>
    </source>
</evidence>
<dbReference type="Pfam" id="PF02397">
    <property type="entry name" value="Bac_transf"/>
    <property type="match status" value="1"/>
</dbReference>
<dbReference type="PANTHER" id="PTHR30576:SF21">
    <property type="entry name" value="UDP-GLUCOSE:UNDECAPRENYL-PHOSPHATE GLUCOSE-1-PHOSPHATE TRANSFERASE"/>
    <property type="match status" value="1"/>
</dbReference>
<protein>
    <submittedName>
        <fullName evidence="9">Sugar transferase</fullName>
    </submittedName>
</protein>
<dbReference type="Pfam" id="PF13727">
    <property type="entry name" value="CoA_binding_3"/>
    <property type="match status" value="1"/>
</dbReference>
<dbReference type="KEGG" id="tbn:TBH_C2519"/>
<dbReference type="OrthoDB" id="9808602at2"/>
<keyword evidence="6 7" id="KW-0472">Membrane</keyword>
<evidence type="ECO:0000256" key="6">
    <source>
        <dbReference type="ARBA" id="ARBA00023136"/>
    </source>
</evidence>
<feature type="domain" description="Bacterial sugar transferase" evidence="8">
    <location>
        <begin position="275"/>
        <end position="460"/>
    </location>
</feature>
<dbReference type="Proteomes" id="UP000031631">
    <property type="component" value="Chromosome"/>
</dbReference>
<feature type="transmembrane region" description="Helical" evidence="7">
    <location>
        <begin position="49"/>
        <end position="71"/>
    </location>
</feature>
<dbReference type="GO" id="GO:0016020">
    <property type="term" value="C:membrane"/>
    <property type="evidence" value="ECO:0007669"/>
    <property type="project" value="UniProtKB-SubCell"/>
</dbReference>
<feature type="transmembrane region" description="Helical" evidence="7">
    <location>
        <begin position="280"/>
        <end position="303"/>
    </location>
</feature>
<reference evidence="9 10" key="1">
    <citation type="journal article" date="2014" name="PLoS ONE">
        <title>Physiological and genomic features of a novel sulfur-oxidizing gammaproteobacterium belonging to a previously uncultivated symbiotic lineage isolated from a hydrothermal vent.</title>
        <authorList>
            <person name="Nunoura T."/>
            <person name="Takaki Y."/>
            <person name="Kazama H."/>
            <person name="Kakuta J."/>
            <person name="Shimamura S."/>
            <person name="Makita H."/>
            <person name="Hirai M."/>
            <person name="Miyazaki M."/>
            <person name="Takai K."/>
        </authorList>
    </citation>
    <scope>NUCLEOTIDE SEQUENCE [LARGE SCALE GENOMIC DNA]</scope>
    <source>
        <strain evidence="9 10">Hiromi1</strain>
    </source>
</reference>
<evidence type="ECO:0000256" key="4">
    <source>
        <dbReference type="ARBA" id="ARBA00022692"/>
    </source>
</evidence>
<keyword evidence="5 7" id="KW-1133">Transmembrane helix</keyword>
<evidence type="ECO:0000256" key="1">
    <source>
        <dbReference type="ARBA" id="ARBA00004141"/>
    </source>
</evidence>
<dbReference type="GO" id="GO:0089702">
    <property type="term" value="F:undecaprenyl-phosphate glucose phosphotransferase activity"/>
    <property type="evidence" value="ECO:0007669"/>
    <property type="project" value="TreeGrafter"/>
</dbReference>
<feature type="transmembrane region" description="Helical" evidence="7">
    <location>
        <begin position="83"/>
        <end position="104"/>
    </location>
</feature>
<evidence type="ECO:0000256" key="2">
    <source>
        <dbReference type="ARBA" id="ARBA00006464"/>
    </source>
</evidence>
<dbReference type="NCBIfam" id="TIGR03013">
    <property type="entry name" value="EpsB_2"/>
    <property type="match status" value="1"/>
</dbReference>
<dbReference type="InterPro" id="IPR003362">
    <property type="entry name" value="Bact_transf"/>
</dbReference>
<dbReference type="EMBL" id="AP012273">
    <property type="protein sequence ID" value="BAO45427.1"/>
    <property type="molecule type" value="Genomic_DNA"/>
</dbReference>
<dbReference type="Gene3D" id="3.40.50.720">
    <property type="entry name" value="NAD(P)-binding Rossmann-like Domain"/>
    <property type="match status" value="1"/>
</dbReference>
<evidence type="ECO:0000259" key="8">
    <source>
        <dbReference type="Pfam" id="PF02397"/>
    </source>
</evidence>
<organism evidence="9 10">
    <name type="scientific">Thiolapillus brandeum</name>
    <dbReference type="NCBI Taxonomy" id="1076588"/>
    <lineage>
        <taxon>Bacteria</taxon>
        <taxon>Pseudomonadati</taxon>
        <taxon>Pseudomonadota</taxon>
        <taxon>Gammaproteobacteria</taxon>
        <taxon>Chromatiales</taxon>
        <taxon>Sedimenticolaceae</taxon>
        <taxon>Thiolapillus</taxon>
    </lineage>
</organism>
<keyword evidence="10" id="KW-1185">Reference proteome</keyword>
<evidence type="ECO:0000256" key="7">
    <source>
        <dbReference type="SAM" id="Phobius"/>
    </source>
</evidence>
<feature type="transmembrane region" description="Helical" evidence="7">
    <location>
        <begin position="116"/>
        <end position="136"/>
    </location>
</feature>
<name>A0A7U6JJ43_9GAMM</name>
<dbReference type="NCBIfam" id="TIGR03025">
    <property type="entry name" value="EPS_sugtrans"/>
    <property type="match status" value="1"/>
</dbReference>
<evidence type="ECO:0000256" key="3">
    <source>
        <dbReference type="ARBA" id="ARBA00022679"/>
    </source>
</evidence>
<gene>
    <name evidence="9" type="ORF">TBH_C2519</name>
</gene>
<keyword evidence="4 7" id="KW-0812">Transmembrane</keyword>
<accession>A0A7U6JJ43</accession>
<comment type="subcellular location">
    <subcellularLocation>
        <location evidence="1">Membrane</location>
        <topology evidence="1">Multi-pass membrane protein</topology>
    </subcellularLocation>
</comment>
<dbReference type="RefSeq" id="WP_070104880.1">
    <property type="nucleotide sequence ID" value="NZ_AP012273.1"/>
</dbReference>
<evidence type="ECO:0000313" key="10">
    <source>
        <dbReference type="Proteomes" id="UP000031631"/>
    </source>
</evidence>
<dbReference type="AlphaFoldDB" id="A0A7U6JJ43"/>
<proteinExistence type="inferred from homology"/>
<dbReference type="InterPro" id="IPR017475">
    <property type="entry name" value="EPS_sugar_tfrase"/>
</dbReference>
<dbReference type="PANTHER" id="PTHR30576">
    <property type="entry name" value="COLANIC BIOSYNTHESIS UDP-GLUCOSE LIPID CARRIER TRANSFERASE"/>
    <property type="match status" value="1"/>
</dbReference>
<feature type="transmembrane region" description="Helical" evidence="7">
    <location>
        <begin position="12"/>
        <end position="37"/>
    </location>
</feature>
<dbReference type="GO" id="GO:0009242">
    <property type="term" value="P:colanic acid biosynthetic process"/>
    <property type="evidence" value="ECO:0007669"/>
    <property type="project" value="TreeGrafter"/>
</dbReference>